<comment type="caution">
    <text evidence="11">The sequence shown here is derived from an EMBL/GenBank/DDBJ whole genome shotgun (WGS) entry which is preliminary data.</text>
</comment>
<dbReference type="InterPro" id="IPR007387">
    <property type="entry name" value="TRAP_DctQ"/>
</dbReference>
<feature type="transmembrane region" description="Helical" evidence="9">
    <location>
        <begin position="132"/>
        <end position="152"/>
    </location>
</feature>
<evidence type="ECO:0000256" key="3">
    <source>
        <dbReference type="ARBA" id="ARBA00022475"/>
    </source>
</evidence>
<keyword evidence="5 9" id="KW-0812">Transmembrane</keyword>
<evidence type="ECO:0000256" key="1">
    <source>
        <dbReference type="ARBA" id="ARBA00004429"/>
    </source>
</evidence>
<keyword evidence="12" id="KW-1185">Reference proteome</keyword>
<evidence type="ECO:0000313" key="11">
    <source>
        <dbReference type="EMBL" id="MDP5182544.1"/>
    </source>
</evidence>
<evidence type="ECO:0000256" key="5">
    <source>
        <dbReference type="ARBA" id="ARBA00022692"/>
    </source>
</evidence>
<protein>
    <submittedName>
        <fullName evidence="11">TRAP transporter small permease</fullName>
    </submittedName>
</protein>
<name>A0ABT9IBJ1_9ACTN</name>
<reference evidence="12" key="1">
    <citation type="submission" date="2023-05" db="EMBL/GenBank/DDBJ databases">
        <title>Draft genome of Pseudofrankia sp. BMG5.37.</title>
        <authorList>
            <person name="Gtari M."/>
            <person name="Ghodhbane F."/>
            <person name="Sbissi I."/>
        </authorList>
    </citation>
    <scope>NUCLEOTIDE SEQUENCE [LARGE SCALE GENOMIC DNA]</scope>
    <source>
        <strain evidence="12">BMG 814</strain>
    </source>
</reference>
<sequence length="171" mass="17737">MSVLDPFVRGSRVLNRGLAALAGVALMCLMLVLIAAIVLRAFGSSLEGSVELVSMLAVPVFGLALGAAQTEGAHVSIDLIFKSWRKGVRRAVGAVIALASAALFVQIAVSLVVYTLNMRSSGSMTDALGLPLWPTVLTVVVGVFGLIVALVADAAKAWLSRTSDDPSISIF</sequence>
<feature type="transmembrane region" description="Helical" evidence="9">
    <location>
        <begin position="91"/>
        <end position="112"/>
    </location>
</feature>
<dbReference type="RefSeq" id="WP_305999233.1">
    <property type="nucleotide sequence ID" value="NZ_JASNFN010000005.1"/>
</dbReference>
<evidence type="ECO:0000259" key="10">
    <source>
        <dbReference type="Pfam" id="PF04290"/>
    </source>
</evidence>
<proteinExistence type="inferred from homology"/>
<keyword evidence="7 9" id="KW-0472">Membrane</keyword>
<keyword evidence="6 9" id="KW-1133">Transmembrane helix</keyword>
<evidence type="ECO:0000313" key="12">
    <source>
        <dbReference type="Proteomes" id="UP001233673"/>
    </source>
</evidence>
<evidence type="ECO:0000256" key="8">
    <source>
        <dbReference type="ARBA" id="ARBA00038436"/>
    </source>
</evidence>
<dbReference type="PANTHER" id="PTHR35011">
    <property type="entry name" value="2,3-DIKETO-L-GULONATE TRAP TRANSPORTER SMALL PERMEASE PROTEIN YIAM"/>
    <property type="match status" value="1"/>
</dbReference>
<evidence type="ECO:0000256" key="9">
    <source>
        <dbReference type="SAM" id="Phobius"/>
    </source>
</evidence>
<dbReference type="Pfam" id="PF04290">
    <property type="entry name" value="DctQ"/>
    <property type="match status" value="1"/>
</dbReference>
<dbReference type="Proteomes" id="UP001233673">
    <property type="component" value="Unassembled WGS sequence"/>
</dbReference>
<organism evidence="11 12">
    <name type="scientific">Blastococcus carthaginiensis</name>
    <dbReference type="NCBI Taxonomy" id="3050034"/>
    <lineage>
        <taxon>Bacteria</taxon>
        <taxon>Bacillati</taxon>
        <taxon>Actinomycetota</taxon>
        <taxon>Actinomycetes</taxon>
        <taxon>Geodermatophilales</taxon>
        <taxon>Geodermatophilaceae</taxon>
        <taxon>Blastococcus</taxon>
    </lineage>
</organism>
<keyword evidence="2" id="KW-0813">Transport</keyword>
<feature type="domain" description="Tripartite ATP-independent periplasmic transporters DctQ component" evidence="10">
    <location>
        <begin position="29"/>
        <end position="158"/>
    </location>
</feature>
<feature type="transmembrane region" description="Helical" evidence="9">
    <location>
        <begin position="18"/>
        <end position="40"/>
    </location>
</feature>
<dbReference type="PANTHER" id="PTHR35011:SF10">
    <property type="entry name" value="TRAP TRANSPORTER SMALL PERMEASE PROTEIN"/>
    <property type="match status" value="1"/>
</dbReference>
<accession>A0ABT9IBJ1</accession>
<comment type="subcellular location">
    <subcellularLocation>
        <location evidence="1">Cell inner membrane</location>
        <topology evidence="1">Multi-pass membrane protein</topology>
    </subcellularLocation>
</comment>
<evidence type="ECO:0000256" key="6">
    <source>
        <dbReference type="ARBA" id="ARBA00022989"/>
    </source>
</evidence>
<feature type="transmembrane region" description="Helical" evidence="9">
    <location>
        <begin position="52"/>
        <end position="70"/>
    </location>
</feature>
<evidence type="ECO:0000256" key="4">
    <source>
        <dbReference type="ARBA" id="ARBA00022519"/>
    </source>
</evidence>
<keyword evidence="3" id="KW-1003">Cell membrane</keyword>
<dbReference type="InterPro" id="IPR055348">
    <property type="entry name" value="DctQ"/>
</dbReference>
<keyword evidence="4" id="KW-0997">Cell inner membrane</keyword>
<comment type="similarity">
    <text evidence="8">Belongs to the TRAP transporter small permease family.</text>
</comment>
<evidence type="ECO:0000256" key="7">
    <source>
        <dbReference type="ARBA" id="ARBA00023136"/>
    </source>
</evidence>
<evidence type="ECO:0000256" key="2">
    <source>
        <dbReference type="ARBA" id="ARBA00022448"/>
    </source>
</evidence>
<gene>
    <name evidence="11" type="ORF">QOZ88_07815</name>
</gene>
<dbReference type="EMBL" id="JASNFN010000005">
    <property type="protein sequence ID" value="MDP5182544.1"/>
    <property type="molecule type" value="Genomic_DNA"/>
</dbReference>